<evidence type="ECO:0008006" key="3">
    <source>
        <dbReference type="Google" id="ProtNLM"/>
    </source>
</evidence>
<sequence>MKSLVSPPRDHLTVDAVRRLLTADEITITSGLDLLNGQNQFVADVSDDLVGWSVDHDNRDAVHQSIRLSIQRELAWGRDRVQPWMVFDDGITRARFNIGVFVLTTPDTRRGEDPITYDVTGYDLLSLLQTGPGDTYVVDPNPGSDMVPNGGFETDTTGWDSNPAFGVFVPAAWGRTTARSDTGVASLEVTWPDAPGTGQSWVNIQLAGFIVGKTYRLRARVWNPATGPDQLRLEAVFAASSPWQNVARDQWATIEWLWTATVPSIFVGVVARDTTAGQKTWIDSFTITPLSTTYFDAARAILDAAGIGTQLLVDGTLQNVLLPSTKVWALIDPNPTWLRMLHDLFAEIGYSAPWMDENGNVRTAPHRELVDRPVEWHLDTADESTNLVGEDRTLTIEAGDIANSWRFVRSNMDTTPVEGDGIYTPPRNQAEGIASIEAIGRMVHKTIRLDAADQPSLVAQGNRIVDEAKTATRTIDLTVEPLPVMDTDDVFQYTDAGTTEKVIAASWTLNSDGSPGRLQLGGAPRARLEAIETQVKATVTSADPLRVVVDGATQPSFANALDASSYAVGQRVTVTVRNPLPPLVQGVET</sequence>
<gene>
    <name evidence="1" type="ORF">QWY28_13205</name>
</gene>
<accession>A0ABT8FHN8</accession>
<proteinExistence type="predicted"/>
<dbReference type="Gene3D" id="2.60.120.260">
    <property type="entry name" value="Galactose-binding domain-like"/>
    <property type="match status" value="1"/>
</dbReference>
<evidence type="ECO:0000313" key="1">
    <source>
        <dbReference type="EMBL" id="MDN4173912.1"/>
    </source>
</evidence>
<dbReference type="RefSeq" id="WP_300953014.1">
    <property type="nucleotide sequence ID" value="NZ_JAUHJQ010000005.1"/>
</dbReference>
<organism evidence="1 2">
    <name type="scientific">Nocardioides oceani</name>
    <dbReference type="NCBI Taxonomy" id="3058369"/>
    <lineage>
        <taxon>Bacteria</taxon>
        <taxon>Bacillati</taxon>
        <taxon>Actinomycetota</taxon>
        <taxon>Actinomycetes</taxon>
        <taxon>Propionibacteriales</taxon>
        <taxon>Nocardioidaceae</taxon>
        <taxon>Nocardioides</taxon>
    </lineage>
</organism>
<dbReference type="EMBL" id="JAUHJQ010000005">
    <property type="protein sequence ID" value="MDN4173912.1"/>
    <property type="molecule type" value="Genomic_DNA"/>
</dbReference>
<name>A0ABT8FHN8_9ACTN</name>
<comment type="caution">
    <text evidence="1">The sequence shown here is derived from an EMBL/GenBank/DDBJ whole genome shotgun (WGS) entry which is preliminary data.</text>
</comment>
<reference evidence="1" key="1">
    <citation type="submission" date="2023-06" db="EMBL/GenBank/DDBJ databases">
        <title>Draft genome sequence of Nocardioides sp. SOB77.</title>
        <authorList>
            <person name="Zhang G."/>
        </authorList>
    </citation>
    <scope>NUCLEOTIDE SEQUENCE</scope>
    <source>
        <strain evidence="1">SOB77</strain>
    </source>
</reference>
<keyword evidence="2" id="KW-1185">Reference proteome</keyword>
<protein>
    <recommendedName>
        <fullName evidence="3">CBM-cenC domain-containing protein</fullName>
    </recommendedName>
</protein>
<dbReference type="Proteomes" id="UP001168620">
    <property type="component" value="Unassembled WGS sequence"/>
</dbReference>
<evidence type="ECO:0000313" key="2">
    <source>
        <dbReference type="Proteomes" id="UP001168620"/>
    </source>
</evidence>